<dbReference type="Pfam" id="PF24711">
    <property type="entry name" value="YxiG"/>
    <property type="match status" value="1"/>
</dbReference>
<dbReference type="AlphaFoldDB" id="A0A1Y0INM6"/>
<dbReference type="Proteomes" id="UP000195437">
    <property type="component" value="Chromosome"/>
</dbReference>
<dbReference type="KEGG" id="tum:CBW65_14935"/>
<keyword evidence="2" id="KW-1185">Reference proteome</keyword>
<dbReference type="RefSeq" id="WP_087457513.1">
    <property type="nucleotide sequence ID" value="NZ_CP021434.1"/>
</dbReference>
<sequence length="131" mass="15014">MENLQDLLNCLWAGVIEKHTVDLFNHTIEFDVRTNWGGVISYHHLKFTGVKAVYYINDQFPSEPEEGDYLELSSVSYDKDMEMEVKVSADSKEYSHLNSKANFLLEIWGREVLIDALSVEVDGKFFEVGCA</sequence>
<organism evidence="1 2">
    <name type="scientific">Tumebacillus avium</name>
    <dbReference type="NCBI Taxonomy" id="1903704"/>
    <lineage>
        <taxon>Bacteria</taxon>
        <taxon>Bacillati</taxon>
        <taxon>Bacillota</taxon>
        <taxon>Bacilli</taxon>
        <taxon>Bacillales</taxon>
        <taxon>Alicyclobacillaceae</taxon>
        <taxon>Tumebacillus</taxon>
    </lineage>
</organism>
<protein>
    <submittedName>
        <fullName evidence="1">Uncharacterized protein</fullName>
    </submittedName>
</protein>
<reference evidence="2" key="1">
    <citation type="submission" date="2017-05" db="EMBL/GenBank/DDBJ databases">
        <authorList>
            <person name="Sung H."/>
        </authorList>
    </citation>
    <scope>NUCLEOTIDE SEQUENCE [LARGE SCALE GENOMIC DNA]</scope>
    <source>
        <strain evidence="2">AR23208</strain>
    </source>
</reference>
<proteinExistence type="predicted"/>
<dbReference type="InterPro" id="IPR057808">
    <property type="entry name" value="YxiG"/>
</dbReference>
<name>A0A1Y0INM6_9BACL</name>
<evidence type="ECO:0000313" key="2">
    <source>
        <dbReference type="Proteomes" id="UP000195437"/>
    </source>
</evidence>
<gene>
    <name evidence="1" type="ORF">CBW65_14935</name>
</gene>
<accession>A0A1Y0INM6</accession>
<dbReference type="EMBL" id="CP021434">
    <property type="protein sequence ID" value="ARU62151.1"/>
    <property type="molecule type" value="Genomic_DNA"/>
</dbReference>
<evidence type="ECO:0000313" key="1">
    <source>
        <dbReference type="EMBL" id="ARU62151.1"/>
    </source>
</evidence>
<dbReference type="OrthoDB" id="1953602at2"/>